<dbReference type="Gene3D" id="1.25.40.20">
    <property type="entry name" value="Ankyrin repeat-containing domain"/>
    <property type="match status" value="3"/>
</dbReference>
<feature type="repeat" description="ANK" evidence="3">
    <location>
        <begin position="565"/>
        <end position="604"/>
    </location>
</feature>
<dbReference type="AlphaFoldDB" id="A0AA40K557"/>
<protein>
    <submittedName>
        <fullName evidence="5">Ankyrin repeat-containing domain protein</fullName>
    </submittedName>
</protein>
<keyword evidence="6" id="KW-1185">Reference proteome</keyword>
<accession>A0AA40K557</accession>
<keyword evidence="1" id="KW-0677">Repeat</keyword>
<dbReference type="EMBL" id="JAUKUD010000004">
    <property type="protein sequence ID" value="KAK0746326.1"/>
    <property type="molecule type" value="Genomic_DNA"/>
</dbReference>
<evidence type="ECO:0000256" key="3">
    <source>
        <dbReference type="PROSITE-ProRule" id="PRU00023"/>
    </source>
</evidence>
<dbReference type="SMART" id="SM00248">
    <property type="entry name" value="ANK"/>
    <property type="match status" value="6"/>
</dbReference>
<sequence length="754" mass="83026">MLDIKDLTETKLTDLNVLLGESTQRFQSSLAALTIKLDEGLAADDRASVMTGSATIVTSELSQCVEGLKEVAASIVQGNSELLQHVRHGFRFQGTDGSIAEITKAMDSLARMTDDSGERCSDHSQAAAAVCGAGGSGVEERDRQETLEEMQRLLESLRVTGAANQQALRQTIVSRDLRPLVDPPPADHWSIVAVHASIDHTTVHTDDTSRQQALPTHPGPPLSLTATVRSRCRDTCKCQCHEVTTRRTPDGLKTILGKIIFSYNSMPIWNARPCNHPRCLKNSQASVHLNYLFPSWLPRLAFAFSVSWNSLIGSGASLYVNMPRVVSEHSEIFKAIDTNNVPRLQWLFSSKQFLPTDMNEDGVCLLTYALYMVKSWPTAKLLLDLHPRVEHRDNHGNAPTSIASWKYFVHGHYLSPDITALYRRIMELGDEETHSTVIHDSVIARTSLSVEKAIDLEPDSLDASDNFGLTPLQWAVLRNNVHGTGVLLSWHPNLELCDYDKRSALHRAAEFDLTEIAQMLVNAGANVDVMDAWGDTPLHLAITLSSHRMARLLLASGARILPNRYGRTPLHGSVFGRFPEDEAVLEETVSILLDAGADFDGVDAEGMTPIVVAIQRSQVAMFHVLRRRGAMLESLEPSAVNGRTIYHIAAMFSTHDMAQALRGAGITGIDPCQVDAAGLTALERISQRVSLPEAELSEGQVRASKEEYETFKALIEGARLRYYHKEDATRDGDSNDEEGFSDAVEFQDAPEALL</sequence>
<name>A0AA40K557_9PEZI</name>
<dbReference type="PROSITE" id="PS50088">
    <property type="entry name" value="ANK_REPEAT"/>
    <property type="match status" value="3"/>
</dbReference>
<evidence type="ECO:0000256" key="1">
    <source>
        <dbReference type="ARBA" id="ARBA00022737"/>
    </source>
</evidence>
<comment type="caution">
    <text evidence="5">The sequence shown here is derived from an EMBL/GenBank/DDBJ whole genome shotgun (WGS) entry which is preliminary data.</text>
</comment>
<evidence type="ECO:0000256" key="2">
    <source>
        <dbReference type="ARBA" id="ARBA00023043"/>
    </source>
</evidence>
<dbReference type="InterPro" id="IPR036770">
    <property type="entry name" value="Ankyrin_rpt-contain_sf"/>
</dbReference>
<evidence type="ECO:0000313" key="6">
    <source>
        <dbReference type="Proteomes" id="UP001172155"/>
    </source>
</evidence>
<evidence type="ECO:0000256" key="4">
    <source>
        <dbReference type="SAM" id="MobiDB-lite"/>
    </source>
</evidence>
<evidence type="ECO:0000313" key="5">
    <source>
        <dbReference type="EMBL" id="KAK0746326.1"/>
    </source>
</evidence>
<organism evidence="5 6">
    <name type="scientific">Schizothecium vesticola</name>
    <dbReference type="NCBI Taxonomy" id="314040"/>
    <lineage>
        <taxon>Eukaryota</taxon>
        <taxon>Fungi</taxon>
        <taxon>Dikarya</taxon>
        <taxon>Ascomycota</taxon>
        <taxon>Pezizomycotina</taxon>
        <taxon>Sordariomycetes</taxon>
        <taxon>Sordariomycetidae</taxon>
        <taxon>Sordariales</taxon>
        <taxon>Schizotheciaceae</taxon>
        <taxon>Schizothecium</taxon>
    </lineage>
</organism>
<dbReference type="PANTHER" id="PTHR24198:SF165">
    <property type="entry name" value="ANKYRIN REPEAT-CONTAINING PROTEIN-RELATED"/>
    <property type="match status" value="1"/>
</dbReference>
<dbReference type="InterPro" id="IPR002110">
    <property type="entry name" value="Ankyrin_rpt"/>
</dbReference>
<dbReference type="Pfam" id="PF00023">
    <property type="entry name" value="Ank"/>
    <property type="match status" value="1"/>
</dbReference>
<dbReference type="Proteomes" id="UP001172155">
    <property type="component" value="Unassembled WGS sequence"/>
</dbReference>
<feature type="region of interest" description="Disordered" evidence="4">
    <location>
        <begin position="728"/>
        <end position="754"/>
    </location>
</feature>
<feature type="region of interest" description="Disordered" evidence="4">
    <location>
        <begin position="203"/>
        <end position="222"/>
    </location>
</feature>
<reference evidence="5" key="1">
    <citation type="submission" date="2023-06" db="EMBL/GenBank/DDBJ databases">
        <title>Genome-scale phylogeny and comparative genomics of the fungal order Sordariales.</title>
        <authorList>
            <consortium name="Lawrence Berkeley National Laboratory"/>
            <person name="Hensen N."/>
            <person name="Bonometti L."/>
            <person name="Westerberg I."/>
            <person name="Brannstrom I.O."/>
            <person name="Guillou S."/>
            <person name="Cros-Aarteil S."/>
            <person name="Calhoun S."/>
            <person name="Haridas S."/>
            <person name="Kuo A."/>
            <person name="Mondo S."/>
            <person name="Pangilinan J."/>
            <person name="Riley R."/>
            <person name="LaButti K."/>
            <person name="Andreopoulos B."/>
            <person name="Lipzen A."/>
            <person name="Chen C."/>
            <person name="Yanf M."/>
            <person name="Daum C."/>
            <person name="Ng V."/>
            <person name="Clum A."/>
            <person name="Steindorff A."/>
            <person name="Ohm R."/>
            <person name="Martin F."/>
            <person name="Silar P."/>
            <person name="Natvig D."/>
            <person name="Lalanne C."/>
            <person name="Gautier V."/>
            <person name="Ament-velasquez S.L."/>
            <person name="Kruys A."/>
            <person name="Hutchinson M.I."/>
            <person name="Powell A.J."/>
            <person name="Barry K."/>
            <person name="Miller A.N."/>
            <person name="Grigoriev I.V."/>
            <person name="Debuchy R."/>
            <person name="Gladieux P."/>
            <person name="Thoren M.H."/>
            <person name="Johannesson H."/>
        </authorList>
    </citation>
    <scope>NUCLEOTIDE SEQUENCE</scope>
    <source>
        <strain evidence="5">SMH3187-1</strain>
    </source>
</reference>
<dbReference type="PANTHER" id="PTHR24198">
    <property type="entry name" value="ANKYRIN REPEAT AND PROTEIN KINASE DOMAIN-CONTAINING PROTEIN"/>
    <property type="match status" value="1"/>
</dbReference>
<dbReference type="Pfam" id="PF12796">
    <property type="entry name" value="Ank_2"/>
    <property type="match status" value="1"/>
</dbReference>
<keyword evidence="2 3" id="KW-0040">ANK repeat</keyword>
<gene>
    <name evidence="5" type="ORF">B0T18DRAFT_149699</name>
</gene>
<feature type="repeat" description="ANK" evidence="3">
    <location>
        <begin position="533"/>
        <end position="560"/>
    </location>
</feature>
<feature type="repeat" description="ANK" evidence="3">
    <location>
        <begin position="500"/>
        <end position="532"/>
    </location>
</feature>
<dbReference type="PROSITE" id="PS50297">
    <property type="entry name" value="ANK_REP_REGION"/>
    <property type="match status" value="2"/>
</dbReference>
<proteinExistence type="predicted"/>
<dbReference type="SUPFAM" id="SSF48403">
    <property type="entry name" value="Ankyrin repeat"/>
    <property type="match status" value="1"/>
</dbReference>